<keyword evidence="1" id="KW-0812">Transmembrane</keyword>
<sequence length="92" mass="9743">MAAATEQQRRSEWPLAICVLAGLTGLVILTFYNWRNGILTFSGSVLLAGLLRLVLNDDQAGLLHVRGRMFDAALLLGAGAAILVLGLIVPNG</sequence>
<evidence type="ECO:0000313" key="3">
    <source>
        <dbReference type="Proteomes" id="UP000549971"/>
    </source>
</evidence>
<evidence type="ECO:0000256" key="1">
    <source>
        <dbReference type="SAM" id="Phobius"/>
    </source>
</evidence>
<dbReference type="InterPro" id="IPR021385">
    <property type="entry name" value="DUF3017"/>
</dbReference>
<keyword evidence="3" id="KW-1185">Reference proteome</keyword>
<comment type="caution">
    <text evidence="2">The sequence shown here is derived from an EMBL/GenBank/DDBJ whole genome shotgun (WGS) entry which is preliminary data.</text>
</comment>
<gene>
    <name evidence="2" type="ORF">HDA39_007509</name>
</gene>
<proteinExistence type="predicted"/>
<dbReference type="Pfam" id="PF11222">
    <property type="entry name" value="DUF3017"/>
    <property type="match status" value="1"/>
</dbReference>
<reference evidence="2 3" key="1">
    <citation type="submission" date="2020-08" db="EMBL/GenBank/DDBJ databases">
        <title>Sequencing the genomes of 1000 actinobacteria strains.</title>
        <authorList>
            <person name="Klenk H.-P."/>
        </authorList>
    </citation>
    <scope>NUCLEOTIDE SEQUENCE [LARGE SCALE GENOMIC DNA]</scope>
    <source>
        <strain evidence="2 3">DSM 28967</strain>
    </source>
</reference>
<dbReference type="RefSeq" id="WP_184803386.1">
    <property type="nucleotide sequence ID" value="NZ_JACHMY010000001.1"/>
</dbReference>
<dbReference type="EMBL" id="JACHMY010000001">
    <property type="protein sequence ID" value="MBB5840775.1"/>
    <property type="molecule type" value="Genomic_DNA"/>
</dbReference>
<feature type="transmembrane region" description="Helical" evidence="1">
    <location>
        <begin position="67"/>
        <end position="89"/>
    </location>
</feature>
<dbReference type="Proteomes" id="UP000549971">
    <property type="component" value="Unassembled WGS sequence"/>
</dbReference>
<organism evidence="2 3">
    <name type="scientific">Kribbella italica</name>
    <dbReference type="NCBI Taxonomy" id="1540520"/>
    <lineage>
        <taxon>Bacteria</taxon>
        <taxon>Bacillati</taxon>
        <taxon>Actinomycetota</taxon>
        <taxon>Actinomycetes</taxon>
        <taxon>Propionibacteriales</taxon>
        <taxon>Kribbellaceae</taxon>
        <taxon>Kribbella</taxon>
    </lineage>
</organism>
<protein>
    <submittedName>
        <fullName evidence="2">Inner membrane protein involved in colicin E2 resistance</fullName>
    </submittedName>
</protein>
<evidence type="ECO:0000313" key="2">
    <source>
        <dbReference type="EMBL" id="MBB5840775.1"/>
    </source>
</evidence>
<feature type="transmembrane region" description="Helical" evidence="1">
    <location>
        <begin position="12"/>
        <end position="32"/>
    </location>
</feature>
<accession>A0A7W9JFD0</accession>
<name>A0A7W9JFD0_9ACTN</name>
<keyword evidence="1" id="KW-1133">Transmembrane helix</keyword>
<dbReference type="AlphaFoldDB" id="A0A7W9JFD0"/>
<feature type="transmembrane region" description="Helical" evidence="1">
    <location>
        <begin position="38"/>
        <end position="55"/>
    </location>
</feature>
<keyword evidence="1" id="KW-0472">Membrane</keyword>